<dbReference type="Gene3D" id="3.40.720.10">
    <property type="entry name" value="Alkaline Phosphatase, subunit A"/>
    <property type="match status" value="1"/>
</dbReference>
<evidence type="ECO:0000256" key="4">
    <source>
        <dbReference type="ARBA" id="ARBA00022837"/>
    </source>
</evidence>
<dbReference type="InterPro" id="IPR024607">
    <property type="entry name" value="Sulfatase_CS"/>
</dbReference>
<dbReference type="InterPro" id="IPR050738">
    <property type="entry name" value="Sulfatase"/>
</dbReference>
<dbReference type="GO" id="GO:0004065">
    <property type="term" value="F:arylsulfatase activity"/>
    <property type="evidence" value="ECO:0007669"/>
    <property type="project" value="TreeGrafter"/>
</dbReference>
<accession>A0A6J6YRV1</accession>
<keyword evidence="4" id="KW-0106">Calcium</keyword>
<dbReference type="InterPro" id="IPR000917">
    <property type="entry name" value="Sulfatase_N"/>
</dbReference>
<sequence length="779" mass="86613">MTSPSSTPSDAEKLAPYAGFGGSVGTVFATSQSWWPQQPSRATGAPNIVVMMCDDLGFADLGCYGSEIPTPHVDQLAAEGLRYTDYHSTPMCSPTRASLLTGLEPHRAGMGHVAHSDPGFPGYAMELTPLAPTMAELLRSGGYQTLMVGKWHLTKDSEQNDAGDRSSWPLQRGFDRYYGFLDGFTNLHHPHRLIEDNHAVRVDEYPEGYFLTDDLTDRAISMIRESKASAPDKPFFLYHAQGAVHAPLHAKAEDIARHDGRYEQGWDLIRQQRHERQIELGVIPPGTELAPRNPESGDDVEAWDSLTPDRQALFSKYMSVYAAMVDNIDQNVGRLRAALEEMGEWENTLFVFTSDNGGSREGEREGTSAYLRSLHFGRSGIEEPFEEDLARIDQMGGPTTMPHYPRGWAMVSNTPFRLYKINAHRGGHSVPFVVSWPAGGVPAGQLREQFMHVSDLLPTVLELTGIERPARWRGEPVLALDGENLSATLFDSAAAGRQADLIIENEGHRAFRRDGWEAVTRHAPRSSYSEELWELFDTAADPAQLHDLAAQRPELLAELTAAWDEAAWKNQIFPLDEGTGYRYLLRPPWTQRYDEAVVLYPKTPSLDRWRSQRLILWRDVSISASVTVRPGDAGMLVSHGDQGGGYCMYLDVTGELVAVHNGYGLERELRGPVIEPGEHQLELRITCPGNNLWNLALALDGQEVAAGEGYRLLMAMAPFQGIDIGIDRRSPVSWPVFVRHGGFAFSGQLHHVAYAPGQPAPDSPENYLDMLREWGRSFE</sequence>
<protein>
    <submittedName>
        <fullName evidence="7">Unannotated protein</fullName>
    </submittedName>
</protein>
<evidence type="ECO:0000256" key="1">
    <source>
        <dbReference type="ARBA" id="ARBA00008779"/>
    </source>
</evidence>
<proteinExistence type="inferred from homology"/>
<evidence type="ECO:0000313" key="6">
    <source>
        <dbReference type="EMBL" id="CAB4701291.1"/>
    </source>
</evidence>
<dbReference type="EMBL" id="CAFBOG010000169">
    <property type="protein sequence ID" value="CAB4990133.1"/>
    <property type="molecule type" value="Genomic_DNA"/>
</dbReference>
<dbReference type="GO" id="GO:0046872">
    <property type="term" value="F:metal ion binding"/>
    <property type="evidence" value="ECO:0007669"/>
    <property type="project" value="UniProtKB-KW"/>
</dbReference>
<feature type="domain" description="Sulfatase N-terminal" evidence="5">
    <location>
        <begin position="46"/>
        <end position="466"/>
    </location>
</feature>
<keyword evidence="2" id="KW-0479">Metal-binding</keyword>
<comment type="similarity">
    <text evidence="1">Belongs to the sulfatase family.</text>
</comment>
<evidence type="ECO:0000313" key="8">
    <source>
        <dbReference type="EMBL" id="CAB4990133.1"/>
    </source>
</evidence>
<evidence type="ECO:0000256" key="2">
    <source>
        <dbReference type="ARBA" id="ARBA00022723"/>
    </source>
</evidence>
<dbReference type="PANTHER" id="PTHR42693">
    <property type="entry name" value="ARYLSULFATASE FAMILY MEMBER"/>
    <property type="match status" value="1"/>
</dbReference>
<dbReference type="AlphaFoldDB" id="A0A6J6YRV1"/>
<dbReference type="PROSITE" id="PS00523">
    <property type="entry name" value="SULFATASE_1"/>
    <property type="match status" value="1"/>
</dbReference>
<evidence type="ECO:0000313" key="9">
    <source>
        <dbReference type="EMBL" id="CAB5034475.1"/>
    </source>
</evidence>
<dbReference type="CDD" id="cd16025">
    <property type="entry name" value="PAS_like"/>
    <property type="match status" value="1"/>
</dbReference>
<dbReference type="PANTHER" id="PTHR42693:SF33">
    <property type="entry name" value="ARYLSULFATASE"/>
    <property type="match status" value="1"/>
</dbReference>
<reference evidence="7" key="1">
    <citation type="submission" date="2020-05" db="EMBL/GenBank/DDBJ databases">
        <authorList>
            <person name="Chiriac C."/>
            <person name="Salcher M."/>
            <person name="Ghai R."/>
            <person name="Kavagutti S V."/>
        </authorList>
    </citation>
    <scope>NUCLEOTIDE SEQUENCE</scope>
</reference>
<dbReference type="Pfam" id="PF00884">
    <property type="entry name" value="Sulfatase"/>
    <property type="match status" value="1"/>
</dbReference>
<dbReference type="EMBL" id="CAFBPW010000100">
    <property type="protein sequence ID" value="CAB5034475.1"/>
    <property type="molecule type" value="Genomic_DNA"/>
</dbReference>
<gene>
    <name evidence="6" type="ORF">UFOPK2582_00952</name>
    <name evidence="7" type="ORF">UFOPK3046_01085</name>
    <name evidence="8" type="ORF">UFOPK3914_01549</name>
    <name evidence="9" type="ORF">UFOPK4173_00980</name>
</gene>
<evidence type="ECO:0000256" key="3">
    <source>
        <dbReference type="ARBA" id="ARBA00022801"/>
    </source>
</evidence>
<dbReference type="EMBL" id="CAFAAQ010000092">
    <property type="protein sequence ID" value="CAB4809978.1"/>
    <property type="molecule type" value="Genomic_DNA"/>
</dbReference>
<dbReference type="Gene3D" id="3.30.1120.10">
    <property type="match status" value="1"/>
</dbReference>
<keyword evidence="3" id="KW-0378">Hydrolase</keyword>
<organism evidence="7">
    <name type="scientific">freshwater metagenome</name>
    <dbReference type="NCBI Taxonomy" id="449393"/>
    <lineage>
        <taxon>unclassified sequences</taxon>
        <taxon>metagenomes</taxon>
        <taxon>ecological metagenomes</taxon>
    </lineage>
</organism>
<dbReference type="InterPro" id="IPR017850">
    <property type="entry name" value="Alkaline_phosphatase_core_sf"/>
</dbReference>
<evidence type="ECO:0000313" key="7">
    <source>
        <dbReference type="EMBL" id="CAB4809978.1"/>
    </source>
</evidence>
<dbReference type="EMBL" id="CAEZXS010000104">
    <property type="protein sequence ID" value="CAB4701291.1"/>
    <property type="molecule type" value="Genomic_DNA"/>
</dbReference>
<evidence type="ECO:0000259" key="5">
    <source>
        <dbReference type="Pfam" id="PF00884"/>
    </source>
</evidence>
<dbReference type="PROSITE" id="PS00149">
    <property type="entry name" value="SULFATASE_2"/>
    <property type="match status" value="1"/>
</dbReference>
<dbReference type="SUPFAM" id="SSF53649">
    <property type="entry name" value="Alkaline phosphatase-like"/>
    <property type="match status" value="1"/>
</dbReference>
<name>A0A6J6YRV1_9ZZZZ</name>